<protein>
    <submittedName>
        <fullName evidence="1">Uncharacterized protein</fullName>
    </submittedName>
</protein>
<name>A0A1W1HCW7_9BACT</name>
<dbReference type="AlphaFoldDB" id="A0A1W1HCW7"/>
<evidence type="ECO:0000313" key="2">
    <source>
        <dbReference type="Proteomes" id="UP000191931"/>
    </source>
</evidence>
<sequence>MCGQNLSLKNSNVSLPDGFFWCAVFPDSILIKTIHWYLSEQCRIRPHIFI</sequence>
<dbReference type="Proteomes" id="UP000191931">
    <property type="component" value="Unassembled WGS sequence"/>
</dbReference>
<keyword evidence="2" id="KW-1185">Reference proteome</keyword>
<dbReference type="EMBL" id="FWEV01000131">
    <property type="protein sequence ID" value="SLM30228.1"/>
    <property type="molecule type" value="Genomic_DNA"/>
</dbReference>
<evidence type="ECO:0000313" key="1">
    <source>
        <dbReference type="EMBL" id="SLM30228.1"/>
    </source>
</evidence>
<accession>A0A1W1HCW7</accession>
<organism evidence="1 2">
    <name type="scientific">Desulfamplus magnetovallimortis</name>
    <dbReference type="NCBI Taxonomy" id="1246637"/>
    <lineage>
        <taxon>Bacteria</taxon>
        <taxon>Pseudomonadati</taxon>
        <taxon>Thermodesulfobacteriota</taxon>
        <taxon>Desulfobacteria</taxon>
        <taxon>Desulfobacterales</taxon>
        <taxon>Desulfobacteraceae</taxon>
        <taxon>Desulfamplus</taxon>
    </lineage>
</organism>
<reference evidence="1 2" key="1">
    <citation type="submission" date="2017-03" db="EMBL/GenBank/DDBJ databases">
        <authorList>
            <person name="Afonso C.L."/>
            <person name="Miller P.J."/>
            <person name="Scott M.A."/>
            <person name="Spackman E."/>
            <person name="Goraichik I."/>
            <person name="Dimitrov K.M."/>
            <person name="Suarez D.L."/>
            <person name="Swayne D.E."/>
        </authorList>
    </citation>
    <scope>NUCLEOTIDE SEQUENCE [LARGE SCALE GENOMIC DNA]</scope>
    <source>
        <strain evidence="1">PRJEB14757</strain>
    </source>
</reference>
<proteinExistence type="predicted"/>
<gene>
    <name evidence="1" type="ORF">MTBBW1_2160008</name>
</gene>